<dbReference type="RefSeq" id="WP_289870651.1">
    <property type="nucleotide sequence ID" value="NZ_JAREWH010000314.1"/>
</dbReference>
<evidence type="ECO:0000313" key="7">
    <source>
        <dbReference type="EMBL" id="MDN3194225.1"/>
    </source>
</evidence>
<sequence length="133" mass="14273">KSNFGRVVLIGGNRQYGGAIIMSTEACINSGAGLTTVITDVKNHGPLHARCPEAMVVGFEETVLLTDVVEQAEVILIGPGLGLDATAQQILKMVLAQHQKQQWLIIDGSAITLFSQGNFSLTYPEKVVFTPHQ</sequence>
<dbReference type="InterPro" id="IPR029056">
    <property type="entry name" value="Ribokinase-like"/>
</dbReference>
<dbReference type="InterPro" id="IPR017953">
    <property type="entry name" value="Carbohydrate_kinase_pred_CS"/>
</dbReference>
<proteinExistence type="predicted"/>
<evidence type="ECO:0000256" key="3">
    <source>
        <dbReference type="ARBA" id="ARBA00022857"/>
    </source>
</evidence>
<comment type="caution">
    <text evidence="7">The sequence shown here is derived from an EMBL/GenBank/DDBJ whole genome shotgun (WGS) entry which is preliminary data.</text>
</comment>
<dbReference type="GO" id="GO:0052856">
    <property type="term" value="F:NAD(P)HX epimerase activity"/>
    <property type="evidence" value="ECO:0007669"/>
    <property type="project" value="TreeGrafter"/>
</dbReference>
<keyword evidence="4" id="KW-0520">NAD</keyword>
<evidence type="ECO:0000256" key="4">
    <source>
        <dbReference type="ARBA" id="ARBA00023027"/>
    </source>
</evidence>
<dbReference type="CDD" id="cd01171">
    <property type="entry name" value="YXKO-related"/>
    <property type="match status" value="1"/>
</dbReference>
<dbReference type="PANTHER" id="PTHR12592">
    <property type="entry name" value="ATP-DEPENDENT (S)-NAD(P)H-HYDRATE DEHYDRATASE FAMILY MEMBER"/>
    <property type="match status" value="1"/>
</dbReference>
<feature type="non-terminal residue" evidence="7">
    <location>
        <position position="133"/>
    </location>
</feature>
<evidence type="ECO:0000256" key="1">
    <source>
        <dbReference type="ARBA" id="ARBA00022741"/>
    </source>
</evidence>
<gene>
    <name evidence="7" type="ORF">P0E79_17325</name>
</gene>
<feature type="non-terminal residue" evidence="7">
    <location>
        <position position="1"/>
    </location>
</feature>
<dbReference type="GO" id="GO:0005524">
    <property type="term" value="F:ATP binding"/>
    <property type="evidence" value="ECO:0007669"/>
    <property type="project" value="UniProtKB-KW"/>
</dbReference>
<evidence type="ECO:0000256" key="5">
    <source>
        <dbReference type="ARBA" id="ARBA00023239"/>
    </source>
</evidence>
<dbReference type="SUPFAM" id="SSF53613">
    <property type="entry name" value="Ribokinase-like"/>
    <property type="match status" value="1"/>
</dbReference>
<dbReference type="InterPro" id="IPR000631">
    <property type="entry name" value="CARKD"/>
</dbReference>
<evidence type="ECO:0000313" key="8">
    <source>
        <dbReference type="Proteomes" id="UP001173174"/>
    </source>
</evidence>
<keyword evidence="2" id="KW-0067">ATP-binding</keyword>
<feature type="domain" description="YjeF C-terminal" evidence="6">
    <location>
        <begin position="1"/>
        <end position="133"/>
    </location>
</feature>
<dbReference type="GO" id="GO:0052855">
    <property type="term" value="F:ADP-dependent NAD(P)H-hydrate dehydratase activity"/>
    <property type="evidence" value="ECO:0007669"/>
    <property type="project" value="TreeGrafter"/>
</dbReference>
<dbReference type="EMBL" id="JAREWH010000314">
    <property type="protein sequence ID" value="MDN3194225.1"/>
    <property type="molecule type" value="Genomic_DNA"/>
</dbReference>
<dbReference type="Gene3D" id="3.40.1190.20">
    <property type="match status" value="1"/>
</dbReference>
<name>A0AAW7KFC5_ENTFL</name>
<dbReference type="PROSITE" id="PS51383">
    <property type="entry name" value="YJEF_C_3"/>
    <property type="match status" value="1"/>
</dbReference>
<dbReference type="Proteomes" id="UP001173174">
    <property type="component" value="Unassembled WGS sequence"/>
</dbReference>
<reference evidence="7" key="1">
    <citation type="journal article" date="2023" name="Pathogens">
        <title>Prevalence of Enterococcus spp. and the Whole-Genome Characteristics of Enterococcus faecium and Enterococcus faecalis Strains Isolated from Free-Living Birds in Poland.</title>
        <authorList>
            <person name="Kwit R."/>
            <person name="Zajac M."/>
            <person name="Smialowska-Weglinska A."/>
            <person name="Skarzynska M."/>
            <person name="Bomba A."/>
            <person name="Lalak A."/>
            <person name="Skrzypiec E."/>
            <person name="Wojdat D."/>
            <person name="Koza W."/>
            <person name="Mikos-Wojewoda E."/>
            <person name="Pasim P."/>
            <person name="Skora M."/>
            <person name="Polak M."/>
            <person name="Wiacek J."/>
            <person name="Wasyl D."/>
        </authorList>
    </citation>
    <scope>NUCLEOTIDE SEQUENCE</scope>
    <source>
        <strain evidence="7">691B_2</strain>
    </source>
</reference>
<keyword evidence="1" id="KW-0547">Nucleotide-binding</keyword>
<dbReference type="AlphaFoldDB" id="A0AAW7KFC5"/>
<keyword evidence="5" id="KW-0456">Lyase</keyword>
<keyword evidence="3" id="KW-0521">NADP</keyword>
<dbReference type="PANTHER" id="PTHR12592:SF0">
    <property type="entry name" value="ATP-DEPENDENT (S)-NAD(P)H-HYDRATE DEHYDRATASE"/>
    <property type="match status" value="1"/>
</dbReference>
<evidence type="ECO:0000256" key="2">
    <source>
        <dbReference type="ARBA" id="ARBA00022840"/>
    </source>
</evidence>
<dbReference type="PROSITE" id="PS01049">
    <property type="entry name" value="YJEF_C_1"/>
    <property type="match status" value="1"/>
</dbReference>
<protein>
    <submittedName>
        <fullName evidence="7">NAD(P)H-hydrate dehydratase</fullName>
    </submittedName>
</protein>
<dbReference type="Pfam" id="PF01256">
    <property type="entry name" value="Carb_kinase"/>
    <property type="match status" value="1"/>
</dbReference>
<accession>A0AAW7KFC5</accession>
<organism evidence="7 8">
    <name type="scientific">Enterococcus faecalis</name>
    <name type="common">Streptococcus faecalis</name>
    <dbReference type="NCBI Taxonomy" id="1351"/>
    <lineage>
        <taxon>Bacteria</taxon>
        <taxon>Bacillati</taxon>
        <taxon>Bacillota</taxon>
        <taxon>Bacilli</taxon>
        <taxon>Lactobacillales</taxon>
        <taxon>Enterococcaceae</taxon>
        <taxon>Enterococcus</taxon>
    </lineage>
</organism>
<evidence type="ECO:0000259" key="6">
    <source>
        <dbReference type="PROSITE" id="PS51383"/>
    </source>
</evidence>
<dbReference type="GO" id="GO:0110051">
    <property type="term" value="P:metabolite repair"/>
    <property type="evidence" value="ECO:0007669"/>
    <property type="project" value="TreeGrafter"/>
</dbReference>
<reference evidence="7" key="2">
    <citation type="submission" date="2023-03" db="EMBL/GenBank/DDBJ databases">
        <authorList>
            <person name="Zajac M."/>
            <person name="Kwit R."/>
            <person name="Wasyl D."/>
        </authorList>
    </citation>
    <scope>NUCLEOTIDE SEQUENCE</scope>
    <source>
        <strain evidence="7">691B_2</strain>
    </source>
</reference>